<dbReference type="Proteomes" id="UP000839530">
    <property type="component" value="Unassembled WGS sequence"/>
</dbReference>
<comment type="caution">
    <text evidence="2">The sequence shown here is derived from an EMBL/GenBank/DDBJ whole genome shotgun (WGS) entry which is preliminary data.</text>
</comment>
<gene>
    <name evidence="3" type="ORF">A7E06_21525</name>
    <name evidence="2" type="ORF">KO51_18055</name>
    <name evidence="1" type="ORF">NL99_15200</name>
</gene>
<evidence type="ECO:0000313" key="2">
    <source>
        <dbReference type="EMBL" id="MIK93376.1"/>
    </source>
</evidence>
<dbReference type="Proteomes" id="UP000839834">
    <property type="component" value="Unassembled WGS sequence"/>
</dbReference>
<accession>A0A3R0CB19</accession>
<name>A0A3R0CB19_SALER</name>
<sequence>MSSRHDVTKSVPRRDVLPGTIVKHKGHAWRASANTKSGLYLATAVEKTRINVDYVEIYLNPFGNPLGI</sequence>
<keyword evidence="2" id="KW-0131">Cell cycle</keyword>
<dbReference type="GO" id="GO:0051301">
    <property type="term" value="P:cell division"/>
    <property type="evidence" value="ECO:0007669"/>
    <property type="project" value="UniProtKB-KW"/>
</dbReference>
<dbReference type="EMBL" id="AAACVH010000023">
    <property type="protein sequence ID" value="EAA8666315.1"/>
    <property type="molecule type" value="Genomic_DNA"/>
</dbReference>
<dbReference type="EMBL" id="RSMR01000020">
    <property type="protein sequence ID" value="MIK93376.1"/>
    <property type="molecule type" value="Genomic_DNA"/>
</dbReference>
<evidence type="ECO:0000313" key="1">
    <source>
        <dbReference type="EMBL" id="EAA8666315.1"/>
    </source>
</evidence>
<organism evidence="2">
    <name type="scientific">Salmonella enterica</name>
    <name type="common">Salmonella choleraesuis</name>
    <dbReference type="NCBI Taxonomy" id="28901"/>
    <lineage>
        <taxon>Bacteria</taxon>
        <taxon>Pseudomonadati</taxon>
        <taxon>Pseudomonadota</taxon>
        <taxon>Gammaproteobacteria</taxon>
        <taxon>Enterobacterales</taxon>
        <taxon>Enterobacteriaceae</taxon>
        <taxon>Salmonella</taxon>
    </lineage>
</organism>
<keyword evidence="2" id="KW-0132">Cell division</keyword>
<dbReference type="EMBL" id="RSUV01000019">
    <property type="protein sequence ID" value="MIV46013.1"/>
    <property type="molecule type" value="Genomic_DNA"/>
</dbReference>
<protein>
    <submittedName>
        <fullName evidence="2">Cell division protein FtsZ</fullName>
    </submittedName>
</protein>
<evidence type="ECO:0000313" key="3">
    <source>
        <dbReference type="EMBL" id="MIV46013.1"/>
    </source>
</evidence>
<dbReference type="Proteomes" id="UP000885283">
    <property type="component" value="Unassembled WGS sequence"/>
</dbReference>
<reference evidence="2" key="1">
    <citation type="submission" date="2018-08" db="EMBL/GenBank/DDBJ databases">
        <authorList>
            <consortium name="GenomeTrakr network: Whole genome sequencing for foodborne pathogen traceback"/>
        </authorList>
    </citation>
    <scope>NUCLEOTIDE SEQUENCE [LARGE SCALE GENOMIC DNA]</scope>
    <source>
        <strain evidence="3">CFSAN048114</strain>
        <strain evidence="2">FLUFL-1338</strain>
        <strain evidence="1">FLUFL-367</strain>
    </source>
</reference>
<dbReference type="AlphaFoldDB" id="A0A3R0CB19"/>
<proteinExistence type="predicted"/>